<dbReference type="Proteomes" id="UP000007350">
    <property type="component" value="Unassembled WGS sequence"/>
</dbReference>
<evidence type="ECO:0000256" key="2">
    <source>
        <dbReference type="SAM" id="SignalP"/>
    </source>
</evidence>
<feature type="compositionally biased region" description="Polar residues" evidence="1">
    <location>
        <begin position="64"/>
        <end position="73"/>
    </location>
</feature>
<sequence length="284" mass="28515">MMSRRLLCFLFLTALMCCFSCATAAATGVHVRPGGDGAVTAGNMWAVTAAESEPVADGSELKGNVNSDDNSNQEAKKGGRNTAGAGPNPTSAGPLTAPTRQDQSSGDPLRSSTVNPSGSGSASAAEMRASGPQSLGGGHAAGTTSPLSDLSQQTAGGVHAGGGRTSQSSQASEQNVKEHSQVPGTAKETLQGDEEGEPGAQPEVGETTKDGGDSALVKNGNETGEPPAETQSAPPPSSGRNDNAAPNPAVSIPQPPKPKSTSEATGTVNHHFRPIIHRHKVQGP</sequence>
<gene>
    <name evidence="3" type="ORF">MOQ_007376</name>
</gene>
<reference evidence="3 4" key="1">
    <citation type="journal article" date="2012" name="BMC Genomics">
        <title>Comparative genomic analysis of human infective Trypanosoma cruzi lineages with the bat-restricted subspecies T. cruzi marinkellei.</title>
        <authorList>
            <person name="Franzen O."/>
            <person name="Talavera-Lopez C."/>
            <person name="Ochaya S."/>
            <person name="Butler C.E."/>
            <person name="Messenger L.A."/>
            <person name="Lewis M.D."/>
            <person name="Llewellyn M.S."/>
            <person name="Marinkelle C.J."/>
            <person name="Tyler K.M."/>
            <person name="Miles M.A."/>
            <person name="Andersson B."/>
        </authorList>
    </citation>
    <scope>NUCLEOTIDE SEQUENCE [LARGE SCALE GENOMIC DNA]</scope>
    <source>
        <strain evidence="3 4">B7</strain>
    </source>
</reference>
<evidence type="ECO:0000313" key="3">
    <source>
        <dbReference type="EMBL" id="EKF28860.1"/>
    </source>
</evidence>
<feature type="chain" id="PRO_5003861424" description="Mucin-associated surface protein (MASP)" evidence="2">
    <location>
        <begin position="25"/>
        <end position="284"/>
    </location>
</feature>
<feature type="compositionally biased region" description="Basic residues" evidence="1">
    <location>
        <begin position="270"/>
        <end position="284"/>
    </location>
</feature>
<proteinExistence type="predicted"/>
<evidence type="ECO:0000256" key="1">
    <source>
        <dbReference type="SAM" id="MobiDB-lite"/>
    </source>
</evidence>
<protein>
    <recommendedName>
        <fullName evidence="5">Mucin-associated surface protein (MASP)</fullName>
    </recommendedName>
</protein>
<dbReference type="AlphaFoldDB" id="K2MP20"/>
<dbReference type="OrthoDB" id="10261753at2759"/>
<feature type="compositionally biased region" description="Polar residues" evidence="1">
    <location>
        <begin position="165"/>
        <end position="174"/>
    </location>
</feature>
<organism evidence="3 4">
    <name type="scientific">Trypanosoma cruzi marinkellei</name>
    <dbReference type="NCBI Taxonomy" id="85056"/>
    <lineage>
        <taxon>Eukaryota</taxon>
        <taxon>Discoba</taxon>
        <taxon>Euglenozoa</taxon>
        <taxon>Kinetoplastea</taxon>
        <taxon>Metakinetoplastina</taxon>
        <taxon>Trypanosomatida</taxon>
        <taxon>Trypanosomatidae</taxon>
        <taxon>Trypanosoma</taxon>
        <taxon>Schizotrypanum</taxon>
    </lineage>
</organism>
<feature type="region of interest" description="Disordered" evidence="1">
    <location>
        <begin position="53"/>
        <end position="284"/>
    </location>
</feature>
<evidence type="ECO:0000313" key="4">
    <source>
        <dbReference type="Proteomes" id="UP000007350"/>
    </source>
</evidence>
<comment type="caution">
    <text evidence="3">The sequence shown here is derived from an EMBL/GenBank/DDBJ whole genome shotgun (WGS) entry which is preliminary data.</text>
</comment>
<feature type="compositionally biased region" description="Polar residues" evidence="1">
    <location>
        <begin position="142"/>
        <end position="155"/>
    </location>
</feature>
<keyword evidence="2" id="KW-0732">Signal</keyword>
<name>K2MP20_TRYCR</name>
<accession>K2MP20</accession>
<feature type="signal peptide" evidence="2">
    <location>
        <begin position="1"/>
        <end position="24"/>
    </location>
</feature>
<feature type="compositionally biased region" description="Polar residues" evidence="1">
    <location>
        <begin position="259"/>
        <end position="268"/>
    </location>
</feature>
<feature type="non-terminal residue" evidence="3">
    <location>
        <position position="284"/>
    </location>
</feature>
<feature type="compositionally biased region" description="Polar residues" evidence="1">
    <location>
        <begin position="88"/>
        <end position="122"/>
    </location>
</feature>
<keyword evidence="4" id="KW-1185">Reference proteome</keyword>
<evidence type="ECO:0008006" key="5">
    <source>
        <dbReference type="Google" id="ProtNLM"/>
    </source>
</evidence>
<dbReference type="EMBL" id="AHKC01014675">
    <property type="protein sequence ID" value="EKF28860.1"/>
    <property type="molecule type" value="Genomic_DNA"/>
</dbReference>